<dbReference type="NCBIfam" id="TIGR00406">
    <property type="entry name" value="prmA"/>
    <property type="match status" value="1"/>
</dbReference>
<feature type="binding site" evidence="6">
    <location>
        <position position="247"/>
    </location>
    <ligand>
        <name>S-adenosyl-L-methionine</name>
        <dbReference type="ChEBI" id="CHEBI:59789"/>
    </ligand>
</feature>
<feature type="binding site" evidence="6">
    <location>
        <position position="161"/>
    </location>
    <ligand>
        <name>S-adenosyl-L-methionine</name>
        <dbReference type="ChEBI" id="CHEBI:59789"/>
    </ligand>
</feature>
<dbReference type="PIRSF" id="PIRSF000401">
    <property type="entry name" value="RPL11_MTase"/>
    <property type="match status" value="1"/>
</dbReference>
<dbReference type="HAMAP" id="MF_00735">
    <property type="entry name" value="Methyltr_PrmA"/>
    <property type="match status" value="1"/>
</dbReference>
<dbReference type="RefSeq" id="WP_096183468.1">
    <property type="nucleotide sequence ID" value="NZ_BDUF01000101.1"/>
</dbReference>
<protein>
    <recommendedName>
        <fullName evidence="6">Ribosomal protein L11 methyltransferase</fullName>
        <shortName evidence="6">L11 Mtase</shortName>
        <ecNumber evidence="6">2.1.1.-</ecNumber>
    </recommendedName>
</protein>
<reference evidence="8" key="1">
    <citation type="submission" date="2017-07" db="EMBL/GenBank/DDBJ databases">
        <title>Draft genome sequence of Effusibacillus lacus strain skLN1.</title>
        <authorList>
            <person name="Watanabe M."/>
            <person name="Kojima H."/>
            <person name="Fukui M."/>
        </authorList>
    </citation>
    <scope>NUCLEOTIDE SEQUENCE [LARGE SCALE GENOMIC DNA]</scope>
    <source>
        <strain evidence="8">skLN1</strain>
    </source>
</reference>
<keyword evidence="8" id="KW-1185">Reference proteome</keyword>
<dbReference type="Proteomes" id="UP000217785">
    <property type="component" value="Unassembled WGS sequence"/>
</dbReference>
<proteinExistence type="inferred from homology"/>
<keyword evidence="7" id="KW-0689">Ribosomal protein</keyword>
<keyword evidence="7" id="KW-0687">Ribonucleoprotein</keyword>
<comment type="function">
    <text evidence="6">Methylates ribosomal protein L11.</text>
</comment>
<dbReference type="OrthoDB" id="9785995at2"/>
<keyword evidence="2 6" id="KW-0963">Cytoplasm</keyword>
<dbReference type="InterPro" id="IPR050078">
    <property type="entry name" value="Ribosomal_L11_MeTrfase_PrmA"/>
</dbReference>
<dbReference type="PANTHER" id="PTHR43648">
    <property type="entry name" value="ELECTRON TRANSFER FLAVOPROTEIN BETA SUBUNIT LYSINE METHYLTRANSFERASE"/>
    <property type="match status" value="1"/>
</dbReference>
<evidence type="ECO:0000256" key="2">
    <source>
        <dbReference type="ARBA" id="ARBA00022490"/>
    </source>
</evidence>
<dbReference type="SUPFAM" id="SSF53335">
    <property type="entry name" value="S-adenosyl-L-methionine-dependent methyltransferases"/>
    <property type="match status" value="1"/>
</dbReference>
<dbReference type="GO" id="GO:0005840">
    <property type="term" value="C:ribosome"/>
    <property type="evidence" value="ECO:0007669"/>
    <property type="project" value="UniProtKB-KW"/>
</dbReference>
<dbReference type="CDD" id="cd02440">
    <property type="entry name" value="AdoMet_MTases"/>
    <property type="match status" value="1"/>
</dbReference>
<sequence length="313" mass="34689">MKWTEIAVWTTPEASEAVSELLTRLGAAGVAIEDPNDIEGVRRNPYGNWYEVTDDLLPKEGARVSAYFSELVDISSFVEHIKKELDSFKEYGLDPGRGDVETREVDEEDWANAWKQFFKPVRVTERLTIKPTWENYTPAPGEQIIELDPGMAFGTGTHPTTVLCLRMLEKWMPAGARVVDVGTGTAVLSIAAAKLGAEHVLALDLDPVAVKVAKENVAQNHEENRVSVRTNDLLTGVEGSFSLVVANILADIVARMIPDAYKVLDNNGIFIASGIIREKANWVMDQMEQYGFKMKEVVEENDWAVLVAIKPVS</sequence>
<dbReference type="EMBL" id="BDUF01000101">
    <property type="protein sequence ID" value="GAX91551.1"/>
    <property type="molecule type" value="Genomic_DNA"/>
</dbReference>
<comment type="catalytic activity">
    <reaction evidence="6">
        <text>L-lysyl-[protein] + 3 S-adenosyl-L-methionine = N(6),N(6),N(6)-trimethyl-L-lysyl-[protein] + 3 S-adenosyl-L-homocysteine + 3 H(+)</text>
        <dbReference type="Rhea" id="RHEA:54192"/>
        <dbReference type="Rhea" id="RHEA-COMP:9752"/>
        <dbReference type="Rhea" id="RHEA-COMP:13826"/>
        <dbReference type="ChEBI" id="CHEBI:15378"/>
        <dbReference type="ChEBI" id="CHEBI:29969"/>
        <dbReference type="ChEBI" id="CHEBI:57856"/>
        <dbReference type="ChEBI" id="CHEBI:59789"/>
        <dbReference type="ChEBI" id="CHEBI:61961"/>
    </reaction>
</comment>
<evidence type="ECO:0000256" key="5">
    <source>
        <dbReference type="ARBA" id="ARBA00022691"/>
    </source>
</evidence>
<dbReference type="EC" id="2.1.1.-" evidence="6"/>
<comment type="similarity">
    <text evidence="1 6">Belongs to the methyltransferase superfamily. PrmA family.</text>
</comment>
<accession>A0A292YRL6</accession>
<comment type="caution">
    <text evidence="7">The sequence shown here is derived from an EMBL/GenBank/DDBJ whole genome shotgun (WGS) entry which is preliminary data.</text>
</comment>
<organism evidence="7 8">
    <name type="scientific">Effusibacillus lacus</name>
    <dbReference type="NCBI Taxonomy" id="1348429"/>
    <lineage>
        <taxon>Bacteria</taxon>
        <taxon>Bacillati</taxon>
        <taxon>Bacillota</taxon>
        <taxon>Bacilli</taxon>
        <taxon>Bacillales</taxon>
        <taxon>Alicyclobacillaceae</taxon>
        <taxon>Effusibacillus</taxon>
    </lineage>
</organism>
<keyword evidence="4 6" id="KW-0808">Transferase</keyword>
<feature type="binding site" evidence="6">
    <location>
        <position position="182"/>
    </location>
    <ligand>
        <name>S-adenosyl-L-methionine</name>
        <dbReference type="ChEBI" id="CHEBI:59789"/>
    </ligand>
</feature>
<evidence type="ECO:0000256" key="3">
    <source>
        <dbReference type="ARBA" id="ARBA00022603"/>
    </source>
</evidence>
<evidence type="ECO:0000256" key="4">
    <source>
        <dbReference type="ARBA" id="ARBA00022679"/>
    </source>
</evidence>
<dbReference type="InterPro" id="IPR029063">
    <property type="entry name" value="SAM-dependent_MTases_sf"/>
</dbReference>
<dbReference type="GO" id="GO:0005737">
    <property type="term" value="C:cytoplasm"/>
    <property type="evidence" value="ECO:0007669"/>
    <property type="project" value="UniProtKB-SubCell"/>
</dbReference>
<gene>
    <name evidence="6" type="primary">prmA</name>
    <name evidence="7" type="ORF">EFBL_3241</name>
</gene>
<feature type="binding site" evidence="6">
    <location>
        <position position="204"/>
    </location>
    <ligand>
        <name>S-adenosyl-L-methionine</name>
        <dbReference type="ChEBI" id="CHEBI:59789"/>
    </ligand>
</feature>
<dbReference type="GO" id="GO:0032259">
    <property type="term" value="P:methylation"/>
    <property type="evidence" value="ECO:0007669"/>
    <property type="project" value="UniProtKB-KW"/>
</dbReference>
<dbReference type="AlphaFoldDB" id="A0A292YRL6"/>
<dbReference type="Pfam" id="PF06325">
    <property type="entry name" value="PrmA"/>
    <property type="match status" value="1"/>
</dbReference>
<keyword evidence="5 6" id="KW-0949">S-adenosyl-L-methionine</keyword>
<comment type="subcellular location">
    <subcellularLocation>
        <location evidence="6">Cytoplasm</location>
    </subcellularLocation>
</comment>
<name>A0A292YRL6_9BACL</name>
<evidence type="ECO:0000313" key="7">
    <source>
        <dbReference type="EMBL" id="GAX91551.1"/>
    </source>
</evidence>
<evidence type="ECO:0000256" key="1">
    <source>
        <dbReference type="ARBA" id="ARBA00009741"/>
    </source>
</evidence>
<evidence type="ECO:0000313" key="8">
    <source>
        <dbReference type="Proteomes" id="UP000217785"/>
    </source>
</evidence>
<dbReference type="Gene3D" id="3.40.50.150">
    <property type="entry name" value="Vaccinia Virus protein VP39"/>
    <property type="match status" value="1"/>
</dbReference>
<dbReference type="InterPro" id="IPR004498">
    <property type="entry name" value="Ribosomal_PrmA_MeTrfase"/>
</dbReference>
<keyword evidence="3 6" id="KW-0489">Methyltransferase</keyword>
<dbReference type="PANTHER" id="PTHR43648:SF1">
    <property type="entry name" value="ELECTRON TRANSFER FLAVOPROTEIN BETA SUBUNIT LYSINE METHYLTRANSFERASE"/>
    <property type="match status" value="1"/>
</dbReference>
<dbReference type="GO" id="GO:0016279">
    <property type="term" value="F:protein-lysine N-methyltransferase activity"/>
    <property type="evidence" value="ECO:0007669"/>
    <property type="project" value="RHEA"/>
</dbReference>
<evidence type="ECO:0000256" key="6">
    <source>
        <dbReference type="HAMAP-Rule" id="MF_00735"/>
    </source>
</evidence>